<evidence type="ECO:0000313" key="1">
    <source>
        <dbReference type="EMBL" id="KAF7546292.1"/>
    </source>
</evidence>
<reference evidence="1" key="1">
    <citation type="submission" date="2020-03" db="EMBL/GenBank/DDBJ databases">
        <title>Draft Genome Sequence of Cylindrodendrum hubeiense.</title>
        <authorList>
            <person name="Buettner E."/>
            <person name="Kellner H."/>
        </authorList>
    </citation>
    <scope>NUCLEOTIDE SEQUENCE</scope>
    <source>
        <strain evidence="1">IHI 201604</strain>
    </source>
</reference>
<gene>
    <name evidence="1" type="ORF">G7Z17_g8546</name>
</gene>
<dbReference type="EMBL" id="JAANBB010000219">
    <property type="protein sequence ID" value="KAF7546292.1"/>
    <property type="molecule type" value="Genomic_DNA"/>
</dbReference>
<sequence>MQKISPVHHNRSCLILQETNLCLERYDELNSLNGPIGMPAGEWTGKIFYESEAWGDLRDERGDLHFNDFVITCKPHVQRNFEHEHGYIVDMDFIRNTAIQPGNMLFTIKEEIEKDAYVWETDKSKDQVITQASVMAYGPFNNKDRPDTMNLHGLWLKRGKDIGDGYHRTSIKEIKETASSRIRAVWDEVTSKVKGRFNLKIERKRPIDGLLGLHGVFLHELFHLDAFGALKDDLIHAYGWLNNMENKHAENPDLLAYLAFTINMFDLGYQVNSEGYISKV</sequence>
<proteinExistence type="predicted"/>
<keyword evidence="2" id="KW-1185">Reference proteome</keyword>
<comment type="caution">
    <text evidence="1">The sequence shown here is derived from an EMBL/GenBank/DDBJ whole genome shotgun (WGS) entry which is preliminary data.</text>
</comment>
<protein>
    <submittedName>
        <fullName evidence="1">Uncharacterized protein</fullName>
    </submittedName>
</protein>
<dbReference type="Proteomes" id="UP000722485">
    <property type="component" value="Unassembled WGS sequence"/>
</dbReference>
<evidence type="ECO:0000313" key="2">
    <source>
        <dbReference type="Proteomes" id="UP000722485"/>
    </source>
</evidence>
<dbReference type="AlphaFoldDB" id="A0A9P5L6F0"/>
<accession>A0A9P5L6F0</accession>
<name>A0A9P5L6F0_9HYPO</name>
<dbReference type="OrthoDB" id="4914466at2759"/>
<organism evidence="1 2">
    <name type="scientific">Cylindrodendrum hubeiense</name>
    <dbReference type="NCBI Taxonomy" id="595255"/>
    <lineage>
        <taxon>Eukaryota</taxon>
        <taxon>Fungi</taxon>
        <taxon>Dikarya</taxon>
        <taxon>Ascomycota</taxon>
        <taxon>Pezizomycotina</taxon>
        <taxon>Sordariomycetes</taxon>
        <taxon>Hypocreomycetidae</taxon>
        <taxon>Hypocreales</taxon>
        <taxon>Nectriaceae</taxon>
        <taxon>Cylindrodendrum</taxon>
    </lineage>
</organism>